<dbReference type="RefSeq" id="WP_301218545.1">
    <property type="nucleotide sequence ID" value="NZ_JAROCB010000002.1"/>
</dbReference>
<organism evidence="1 2">
    <name type="scientific">Leifsonia virtsii</name>
    <dbReference type="NCBI Taxonomy" id="3035915"/>
    <lineage>
        <taxon>Bacteria</taxon>
        <taxon>Bacillati</taxon>
        <taxon>Actinomycetota</taxon>
        <taxon>Actinomycetes</taxon>
        <taxon>Micrococcales</taxon>
        <taxon>Microbacteriaceae</taxon>
        <taxon>Leifsonia</taxon>
    </lineage>
</organism>
<accession>A0ABT8IXG6</accession>
<dbReference type="Proteomes" id="UP001174210">
    <property type="component" value="Unassembled WGS sequence"/>
</dbReference>
<sequence>MFPATFPAADWPLHVTIVPPFETELDADAVAALLPRVAPIPVAGGARERFGAHRTVPVTVLRPSTPLLALHTAAVDALEAAGATLRDAHHLREGYRAHATDQRTGRLHPGERAVLTELSVVARAPGGLRRVAARVPLHP</sequence>
<dbReference type="InterPro" id="IPR009097">
    <property type="entry name" value="Cyclic_Pdiesterase"/>
</dbReference>
<dbReference type="EMBL" id="JAROCB010000002">
    <property type="protein sequence ID" value="MDN4597506.1"/>
    <property type="molecule type" value="Genomic_DNA"/>
</dbReference>
<keyword evidence="1" id="KW-0436">Ligase</keyword>
<evidence type="ECO:0000313" key="2">
    <source>
        <dbReference type="Proteomes" id="UP001174210"/>
    </source>
</evidence>
<name>A0ABT8IXG6_9MICO</name>
<gene>
    <name evidence="1" type="ORF">P5G59_10170</name>
</gene>
<keyword evidence="2" id="KW-1185">Reference proteome</keyword>
<dbReference type="Pfam" id="PF13563">
    <property type="entry name" value="2_5_RNA_ligase2"/>
    <property type="match status" value="1"/>
</dbReference>
<dbReference type="Gene3D" id="3.90.1140.10">
    <property type="entry name" value="Cyclic phosphodiesterase"/>
    <property type="match status" value="1"/>
</dbReference>
<evidence type="ECO:0000313" key="1">
    <source>
        <dbReference type="EMBL" id="MDN4597506.1"/>
    </source>
</evidence>
<dbReference type="SUPFAM" id="SSF55144">
    <property type="entry name" value="LigT-like"/>
    <property type="match status" value="1"/>
</dbReference>
<proteinExistence type="predicted"/>
<protein>
    <submittedName>
        <fullName evidence="1">2'-5' RNA ligase family protein</fullName>
    </submittedName>
</protein>
<dbReference type="GO" id="GO:0016874">
    <property type="term" value="F:ligase activity"/>
    <property type="evidence" value="ECO:0007669"/>
    <property type="project" value="UniProtKB-KW"/>
</dbReference>
<comment type="caution">
    <text evidence="1">The sequence shown here is derived from an EMBL/GenBank/DDBJ whole genome shotgun (WGS) entry which is preliminary data.</text>
</comment>
<reference evidence="1" key="1">
    <citation type="submission" date="2023-03" db="EMBL/GenBank/DDBJ databases">
        <title>MT1 and MT2 Draft Genomes of Novel Species.</title>
        <authorList>
            <person name="Venkateswaran K."/>
        </authorList>
    </citation>
    <scope>NUCLEOTIDE SEQUENCE</scope>
    <source>
        <strain evidence="1">F6_8S_P_1A</strain>
    </source>
</reference>